<dbReference type="Proteomes" id="UP000248987">
    <property type="component" value="Unassembled WGS sequence"/>
</dbReference>
<protein>
    <recommendedName>
        <fullName evidence="1">DUF7793 domain-containing protein</fullName>
    </recommendedName>
</protein>
<dbReference type="Pfam" id="PF25056">
    <property type="entry name" value="DUF7793"/>
    <property type="match status" value="1"/>
</dbReference>
<dbReference type="OrthoDB" id="1433063at2"/>
<accession>A0A1A7R1S4</accession>
<organism evidence="2 3">
    <name type="scientific">Gelidibacter algens</name>
    <dbReference type="NCBI Taxonomy" id="49280"/>
    <lineage>
        <taxon>Bacteria</taxon>
        <taxon>Pseudomonadati</taxon>
        <taxon>Bacteroidota</taxon>
        <taxon>Flavobacteriia</taxon>
        <taxon>Flavobacteriales</taxon>
        <taxon>Flavobacteriaceae</taxon>
        <taxon>Gelidibacter</taxon>
    </lineage>
</organism>
<dbReference type="STRING" id="49280.A9996_13585"/>
<dbReference type="RefSeq" id="WP_066436069.1">
    <property type="nucleotide sequence ID" value="NZ_LZRN01000031.1"/>
</dbReference>
<comment type="caution">
    <text evidence="2">The sequence shown here is derived from an EMBL/GenBank/DDBJ whole genome shotgun (WGS) entry which is preliminary data.</text>
</comment>
<dbReference type="AlphaFoldDB" id="A0A1A7R1S4"/>
<evidence type="ECO:0000259" key="1">
    <source>
        <dbReference type="Pfam" id="PF25056"/>
    </source>
</evidence>
<keyword evidence="3" id="KW-1185">Reference proteome</keyword>
<name>A0A1A7R1S4_9FLAO</name>
<evidence type="ECO:0000313" key="3">
    <source>
        <dbReference type="Proteomes" id="UP000248987"/>
    </source>
</evidence>
<feature type="domain" description="DUF7793" evidence="1">
    <location>
        <begin position="15"/>
        <end position="124"/>
    </location>
</feature>
<sequence length="137" mass="15344">METNVLNQFESSKLSIENGILFCTLNHTDCYLSESRILTYLSKIEEITKGEPVPFVIDVRKFVGNFSPTAAKLFADSPILKTIISQVFIADTLNGKLLISSYSRLFGNNANIRIFNQMEAALAYCVESQNLFYADKG</sequence>
<gene>
    <name evidence="2" type="ORF">LX77_03544</name>
</gene>
<reference evidence="2 3" key="1">
    <citation type="submission" date="2018-06" db="EMBL/GenBank/DDBJ databases">
        <title>Genomic Encyclopedia of Archaeal and Bacterial Type Strains, Phase II (KMG-II): from individual species to whole genera.</title>
        <authorList>
            <person name="Goeker M."/>
        </authorList>
    </citation>
    <scope>NUCLEOTIDE SEQUENCE [LARGE SCALE GENOMIC DNA]</scope>
    <source>
        <strain evidence="2 3">DSM 12408</strain>
    </source>
</reference>
<dbReference type="EMBL" id="QLLQ01000021">
    <property type="protein sequence ID" value="RAJ19300.1"/>
    <property type="molecule type" value="Genomic_DNA"/>
</dbReference>
<evidence type="ECO:0000313" key="2">
    <source>
        <dbReference type="EMBL" id="RAJ19300.1"/>
    </source>
</evidence>
<proteinExistence type="predicted"/>
<dbReference type="InterPro" id="IPR056695">
    <property type="entry name" value="DUF7793"/>
</dbReference>